<name>A0A2R6PAP4_ACTCC</name>
<evidence type="ECO:0000256" key="4">
    <source>
        <dbReference type="ARBA" id="ARBA00022989"/>
    </source>
</evidence>
<keyword evidence="7" id="KW-0808">Transferase</keyword>
<dbReference type="InterPro" id="IPR002781">
    <property type="entry name" value="TM_pro_TauE-like"/>
</dbReference>
<evidence type="ECO:0000256" key="1">
    <source>
        <dbReference type="ARBA" id="ARBA00004141"/>
    </source>
</evidence>
<dbReference type="GO" id="GO:0016020">
    <property type="term" value="C:membrane"/>
    <property type="evidence" value="ECO:0007669"/>
    <property type="project" value="UniProtKB-SubCell"/>
</dbReference>
<comment type="subcellular location">
    <subcellularLocation>
        <location evidence="1">Membrane</location>
        <topology evidence="1">Multi-pass membrane protein</topology>
    </subcellularLocation>
</comment>
<evidence type="ECO:0000256" key="6">
    <source>
        <dbReference type="SAM" id="Phobius"/>
    </source>
</evidence>
<keyword evidence="5 6" id="KW-0472">Membrane</keyword>
<dbReference type="PANTHER" id="PTHR14255">
    <property type="entry name" value="CEREBLON"/>
    <property type="match status" value="1"/>
</dbReference>
<feature type="transmembrane region" description="Helical" evidence="6">
    <location>
        <begin position="264"/>
        <end position="285"/>
    </location>
</feature>
<feature type="transmembrane region" description="Helical" evidence="6">
    <location>
        <begin position="403"/>
        <end position="422"/>
    </location>
</feature>
<keyword evidence="8" id="KW-1185">Reference proteome</keyword>
<feature type="transmembrane region" description="Helical" evidence="6">
    <location>
        <begin position="335"/>
        <end position="361"/>
    </location>
</feature>
<feature type="transmembrane region" description="Helical" evidence="6">
    <location>
        <begin position="291"/>
        <end position="314"/>
    </location>
</feature>
<dbReference type="GO" id="GO:0032259">
    <property type="term" value="P:methylation"/>
    <property type="evidence" value="ECO:0007669"/>
    <property type="project" value="UniProtKB-KW"/>
</dbReference>
<feature type="transmembrane region" description="Helical" evidence="6">
    <location>
        <begin position="373"/>
        <end position="396"/>
    </location>
</feature>
<proteinExistence type="inferred from homology"/>
<dbReference type="AlphaFoldDB" id="A0A2R6PAP4"/>
<accession>A0A2R6PAP4</accession>
<comment type="caution">
    <text evidence="7">The sequence shown here is derived from an EMBL/GenBank/DDBJ whole genome shotgun (WGS) entry which is preliminary data.</text>
</comment>
<dbReference type="PANTHER" id="PTHR14255:SF31">
    <property type="entry name" value="SULFITE EXPORTER TAUE_SAFE FAMILY PROTEIN 3-LIKE"/>
    <property type="match status" value="1"/>
</dbReference>
<evidence type="ECO:0000313" key="7">
    <source>
        <dbReference type="EMBL" id="PSR88040.1"/>
    </source>
</evidence>
<dbReference type="GO" id="GO:0008168">
    <property type="term" value="F:methyltransferase activity"/>
    <property type="evidence" value="ECO:0007669"/>
    <property type="project" value="UniProtKB-KW"/>
</dbReference>
<feature type="transmembrane region" description="Helical" evidence="6">
    <location>
        <begin position="89"/>
        <end position="119"/>
    </location>
</feature>
<keyword evidence="3 6" id="KW-0812">Transmembrane</keyword>
<evidence type="ECO:0000256" key="5">
    <source>
        <dbReference type="ARBA" id="ARBA00023136"/>
    </source>
</evidence>
<dbReference type="GO" id="GO:0016567">
    <property type="term" value="P:protein ubiquitination"/>
    <property type="evidence" value="ECO:0007669"/>
    <property type="project" value="TreeGrafter"/>
</dbReference>
<dbReference type="Gramene" id="PSR88040">
    <property type="protein sequence ID" value="PSR88040"/>
    <property type="gene ID" value="CEY00_Acc31070"/>
</dbReference>
<reference evidence="8" key="2">
    <citation type="journal article" date="2018" name="BMC Genomics">
        <title>A manually annotated Actinidia chinensis var. chinensis (kiwifruit) genome highlights the challenges associated with draft genomes and gene prediction in plants.</title>
        <authorList>
            <person name="Pilkington S.M."/>
            <person name="Crowhurst R."/>
            <person name="Hilario E."/>
            <person name="Nardozza S."/>
            <person name="Fraser L."/>
            <person name="Peng Y."/>
            <person name="Gunaseelan K."/>
            <person name="Simpson R."/>
            <person name="Tahir J."/>
            <person name="Deroles S.C."/>
            <person name="Templeton K."/>
            <person name="Luo Z."/>
            <person name="Davy M."/>
            <person name="Cheng C."/>
            <person name="McNeilage M."/>
            <person name="Scaglione D."/>
            <person name="Liu Y."/>
            <person name="Zhang Q."/>
            <person name="Datson P."/>
            <person name="De Silva N."/>
            <person name="Gardiner S.E."/>
            <person name="Bassett H."/>
            <person name="Chagne D."/>
            <person name="McCallum J."/>
            <person name="Dzierzon H."/>
            <person name="Deng C."/>
            <person name="Wang Y.Y."/>
            <person name="Barron L."/>
            <person name="Manako K."/>
            <person name="Bowen J."/>
            <person name="Foster T.M."/>
            <person name="Erridge Z.A."/>
            <person name="Tiffin H."/>
            <person name="Waite C.N."/>
            <person name="Davies K.M."/>
            <person name="Grierson E.P."/>
            <person name="Laing W.A."/>
            <person name="Kirk R."/>
            <person name="Chen X."/>
            <person name="Wood M."/>
            <person name="Montefiori M."/>
            <person name="Brummell D.A."/>
            <person name="Schwinn K.E."/>
            <person name="Catanach A."/>
            <person name="Fullerton C."/>
            <person name="Li D."/>
            <person name="Meiyalaghan S."/>
            <person name="Nieuwenhuizen N."/>
            <person name="Read N."/>
            <person name="Prakash R."/>
            <person name="Hunter D."/>
            <person name="Zhang H."/>
            <person name="McKenzie M."/>
            <person name="Knabel M."/>
            <person name="Harris A."/>
            <person name="Allan A.C."/>
            <person name="Gleave A."/>
            <person name="Chen A."/>
            <person name="Janssen B.J."/>
            <person name="Plunkett B."/>
            <person name="Ampomah-Dwamena C."/>
            <person name="Voogd C."/>
            <person name="Leif D."/>
            <person name="Lafferty D."/>
            <person name="Souleyre E.J.F."/>
            <person name="Varkonyi-Gasic E."/>
            <person name="Gambi F."/>
            <person name="Hanley J."/>
            <person name="Yao J.L."/>
            <person name="Cheung J."/>
            <person name="David K.M."/>
            <person name="Warren B."/>
            <person name="Marsh K."/>
            <person name="Snowden K.C."/>
            <person name="Lin-Wang K."/>
            <person name="Brian L."/>
            <person name="Martinez-Sanchez M."/>
            <person name="Wang M."/>
            <person name="Ileperuma N."/>
            <person name="Macnee N."/>
            <person name="Campin R."/>
            <person name="McAtee P."/>
            <person name="Drummond R.S.M."/>
            <person name="Espley R.V."/>
            <person name="Ireland H.S."/>
            <person name="Wu R."/>
            <person name="Atkinson R.G."/>
            <person name="Karunairetnam S."/>
            <person name="Bulley S."/>
            <person name="Chunkath S."/>
            <person name="Hanley Z."/>
            <person name="Storey R."/>
            <person name="Thrimawithana A.H."/>
            <person name="Thomson S."/>
            <person name="David C."/>
            <person name="Testolin R."/>
            <person name="Huang H."/>
            <person name="Hellens R.P."/>
            <person name="Schaffer R.J."/>
        </authorList>
    </citation>
    <scope>NUCLEOTIDE SEQUENCE [LARGE SCALE GENOMIC DNA]</scope>
    <source>
        <strain evidence="8">cv. Red5</strain>
    </source>
</reference>
<feature type="transmembrane region" description="Helical" evidence="6">
    <location>
        <begin position="164"/>
        <end position="197"/>
    </location>
</feature>
<dbReference type="STRING" id="1590841.A0A2R6PAP4"/>
<evidence type="ECO:0000313" key="8">
    <source>
        <dbReference type="Proteomes" id="UP000241394"/>
    </source>
</evidence>
<dbReference type="EMBL" id="NKQK01000027">
    <property type="protein sequence ID" value="PSR88040.1"/>
    <property type="molecule type" value="Genomic_DNA"/>
</dbReference>
<keyword evidence="7" id="KW-0489">Methyltransferase</keyword>
<comment type="similarity">
    <text evidence="2">Belongs to the 4-toluene sulfonate uptake permease (TSUP) (TC 2.A.102) family.</text>
</comment>
<gene>
    <name evidence="7" type="ORF">CEY00_Acc31070</name>
</gene>
<organism evidence="7 8">
    <name type="scientific">Actinidia chinensis var. chinensis</name>
    <name type="common">Chinese soft-hair kiwi</name>
    <dbReference type="NCBI Taxonomy" id="1590841"/>
    <lineage>
        <taxon>Eukaryota</taxon>
        <taxon>Viridiplantae</taxon>
        <taxon>Streptophyta</taxon>
        <taxon>Embryophyta</taxon>
        <taxon>Tracheophyta</taxon>
        <taxon>Spermatophyta</taxon>
        <taxon>Magnoliopsida</taxon>
        <taxon>eudicotyledons</taxon>
        <taxon>Gunneridae</taxon>
        <taxon>Pentapetalae</taxon>
        <taxon>asterids</taxon>
        <taxon>Ericales</taxon>
        <taxon>Actinidiaceae</taxon>
        <taxon>Actinidia</taxon>
    </lineage>
</organism>
<evidence type="ECO:0000256" key="3">
    <source>
        <dbReference type="ARBA" id="ARBA00022692"/>
    </source>
</evidence>
<dbReference type="InParanoid" id="A0A2R6PAP4"/>
<feature type="transmembrane region" description="Helical" evidence="6">
    <location>
        <begin position="434"/>
        <end position="459"/>
    </location>
</feature>
<dbReference type="GO" id="GO:0031464">
    <property type="term" value="C:Cul4A-RING E3 ubiquitin ligase complex"/>
    <property type="evidence" value="ECO:0007669"/>
    <property type="project" value="TreeGrafter"/>
</dbReference>
<evidence type="ECO:0000256" key="2">
    <source>
        <dbReference type="ARBA" id="ARBA00009142"/>
    </source>
</evidence>
<dbReference type="OrthoDB" id="434519at2759"/>
<keyword evidence="4 6" id="KW-1133">Transmembrane helix</keyword>
<dbReference type="OMA" id="LWQSGKS"/>
<feature type="transmembrane region" description="Helical" evidence="6">
    <location>
        <begin position="12"/>
        <end position="34"/>
    </location>
</feature>
<reference evidence="7 8" key="1">
    <citation type="submission" date="2017-07" db="EMBL/GenBank/DDBJ databases">
        <title>An improved, manually edited Actinidia chinensis var. chinensis (kiwifruit) genome highlights the challenges associated with draft genomes and gene prediction in plants.</title>
        <authorList>
            <person name="Pilkington S."/>
            <person name="Crowhurst R."/>
            <person name="Hilario E."/>
            <person name="Nardozza S."/>
            <person name="Fraser L."/>
            <person name="Peng Y."/>
            <person name="Gunaseelan K."/>
            <person name="Simpson R."/>
            <person name="Tahir J."/>
            <person name="Deroles S."/>
            <person name="Templeton K."/>
            <person name="Luo Z."/>
            <person name="Davy M."/>
            <person name="Cheng C."/>
            <person name="Mcneilage M."/>
            <person name="Scaglione D."/>
            <person name="Liu Y."/>
            <person name="Zhang Q."/>
            <person name="Datson P."/>
            <person name="De Silva N."/>
            <person name="Gardiner S."/>
            <person name="Bassett H."/>
            <person name="Chagne D."/>
            <person name="Mccallum J."/>
            <person name="Dzierzon H."/>
            <person name="Deng C."/>
            <person name="Wang Y.-Y."/>
            <person name="Barron N."/>
            <person name="Manako K."/>
            <person name="Bowen J."/>
            <person name="Foster T."/>
            <person name="Erridge Z."/>
            <person name="Tiffin H."/>
            <person name="Waite C."/>
            <person name="Davies K."/>
            <person name="Grierson E."/>
            <person name="Laing W."/>
            <person name="Kirk R."/>
            <person name="Chen X."/>
            <person name="Wood M."/>
            <person name="Montefiori M."/>
            <person name="Brummell D."/>
            <person name="Schwinn K."/>
            <person name="Catanach A."/>
            <person name="Fullerton C."/>
            <person name="Li D."/>
            <person name="Meiyalaghan S."/>
            <person name="Nieuwenhuizen N."/>
            <person name="Read N."/>
            <person name="Prakash R."/>
            <person name="Hunter D."/>
            <person name="Zhang H."/>
            <person name="Mckenzie M."/>
            <person name="Knabel M."/>
            <person name="Harris A."/>
            <person name="Allan A."/>
            <person name="Chen A."/>
            <person name="Janssen B."/>
            <person name="Plunkett B."/>
            <person name="Dwamena C."/>
            <person name="Voogd C."/>
            <person name="Leif D."/>
            <person name="Lafferty D."/>
            <person name="Souleyre E."/>
            <person name="Varkonyi-Gasic E."/>
            <person name="Gambi F."/>
            <person name="Hanley J."/>
            <person name="Yao J.-L."/>
            <person name="Cheung J."/>
            <person name="David K."/>
            <person name="Warren B."/>
            <person name="Marsh K."/>
            <person name="Snowden K."/>
            <person name="Lin-Wang K."/>
            <person name="Brian L."/>
            <person name="Martinez-Sanchez M."/>
            <person name="Wang M."/>
            <person name="Ileperuma N."/>
            <person name="Macnee N."/>
            <person name="Campin R."/>
            <person name="Mcatee P."/>
            <person name="Drummond R."/>
            <person name="Espley R."/>
            <person name="Ireland H."/>
            <person name="Wu R."/>
            <person name="Atkinson R."/>
            <person name="Karunairetnam S."/>
            <person name="Bulley S."/>
            <person name="Chunkath S."/>
            <person name="Hanley Z."/>
            <person name="Storey R."/>
            <person name="Thrimawithana A."/>
            <person name="Thomson S."/>
            <person name="David C."/>
            <person name="Testolin R."/>
        </authorList>
    </citation>
    <scope>NUCLEOTIDE SEQUENCE [LARGE SCALE GENOMIC DNA]</scope>
    <source>
        <strain evidence="8">cv. Red5</strain>
        <tissue evidence="7">Young leaf</tissue>
    </source>
</reference>
<sequence length="477" mass="52111">MGQNEVSQRAMAVAATAACLVCWGLFTVIGFGSAERLLRATEPDYFVEKEMRHGFIVRLIHFFWQNGKSGYEHVWPELVFGWRVVVGSIIGFFGAALGSVGGVGGGGIFVPMLTLIIGFDPKSSTAISKCMIMGAAGSTVYYNLRLRHPTLDMPVIDYDLALLFQPMLMLGISIGVAFNVIFADWMVTVLLIILFLGTSTKALMKGIETWKKETIMKKEALEQFEAQSKPGDGSGEEYKPLPTGPAALADEEVRPLYNIYWKELALLVFVWIAILVVQIMKTYAVTCSIKYWILNSLQVPIAVSVTLYEAICLYKGTRVIASKGKEITNWKAHMLFLYCCCGIVAGIVGGLLGLGGGFILGPLFLELGIPPQVASATSTFAMAFSSSMSVVQYYLLKRFPVPYASFFVLVATIAAFTGQHVVRKVIALLGRASIIIFVLALTIFVSAISLGGVGIANMIEKLENQEYMGFENLCHQT</sequence>
<protein>
    <submittedName>
        <fullName evidence="7">Lysine-specific demethylase</fullName>
    </submittedName>
</protein>
<dbReference type="Proteomes" id="UP000241394">
    <property type="component" value="Chromosome LG27"/>
</dbReference>
<dbReference type="Pfam" id="PF01925">
    <property type="entry name" value="TauE"/>
    <property type="match status" value="2"/>
</dbReference>